<evidence type="ECO:0000313" key="5">
    <source>
        <dbReference type="EMBL" id="CAF4377176.1"/>
    </source>
</evidence>
<dbReference type="PROSITE" id="PS50005">
    <property type="entry name" value="TPR"/>
    <property type="match status" value="1"/>
</dbReference>
<dbReference type="PROSITE" id="PS51996">
    <property type="entry name" value="TR_MART"/>
    <property type="match status" value="1"/>
</dbReference>
<dbReference type="InterPro" id="IPR003540">
    <property type="entry name" value="ADP-ribosyltransferase"/>
</dbReference>
<dbReference type="InterPro" id="IPR019734">
    <property type="entry name" value="TPR_rpt"/>
</dbReference>
<reference evidence="5" key="1">
    <citation type="submission" date="2021-02" db="EMBL/GenBank/DDBJ databases">
        <authorList>
            <person name="Nowell W R."/>
        </authorList>
    </citation>
    <scope>NUCLEOTIDE SEQUENCE</scope>
</reference>
<dbReference type="AlphaFoldDB" id="A0A8S2VC65"/>
<name>A0A8S2VC65_9BILA</name>
<dbReference type="InterPro" id="IPR011990">
    <property type="entry name" value="TPR-like_helical_dom_sf"/>
</dbReference>
<dbReference type="PANTHER" id="PTHR45641">
    <property type="entry name" value="TETRATRICOPEPTIDE REPEAT PROTEIN (AFU_ORTHOLOGUE AFUA_6G03870)"/>
    <property type="match status" value="1"/>
</dbReference>
<keyword evidence="1" id="KW-0677">Repeat</keyword>
<gene>
    <name evidence="5" type="ORF">TMI583_LOCUS42348</name>
</gene>
<comment type="caution">
    <text evidence="5">The sequence shown here is derived from an EMBL/GenBank/DDBJ whole genome shotgun (WGS) entry which is preliminary data.</text>
</comment>
<dbReference type="EMBL" id="CAJOBA010068405">
    <property type="protein sequence ID" value="CAF4377176.1"/>
    <property type="molecule type" value="Genomic_DNA"/>
</dbReference>
<dbReference type="Pfam" id="PF03496">
    <property type="entry name" value="ADPrib_exo_Tox"/>
    <property type="match status" value="1"/>
</dbReference>
<dbReference type="GO" id="GO:0005576">
    <property type="term" value="C:extracellular region"/>
    <property type="evidence" value="ECO:0007669"/>
    <property type="project" value="InterPro"/>
</dbReference>
<evidence type="ECO:0000313" key="6">
    <source>
        <dbReference type="Proteomes" id="UP000682733"/>
    </source>
</evidence>
<dbReference type="Pfam" id="PF13424">
    <property type="entry name" value="TPR_12"/>
    <property type="match status" value="1"/>
</dbReference>
<dbReference type="Proteomes" id="UP000682733">
    <property type="component" value="Unassembled WGS sequence"/>
</dbReference>
<dbReference type="Gene3D" id="1.25.40.10">
    <property type="entry name" value="Tetratricopeptide repeat domain"/>
    <property type="match status" value="1"/>
</dbReference>
<evidence type="ECO:0000259" key="4">
    <source>
        <dbReference type="Pfam" id="PF03496"/>
    </source>
</evidence>
<evidence type="ECO:0000256" key="2">
    <source>
        <dbReference type="ARBA" id="ARBA00022803"/>
    </source>
</evidence>
<dbReference type="Pfam" id="PF13176">
    <property type="entry name" value="TPR_7"/>
    <property type="match status" value="1"/>
</dbReference>
<dbReference type="Gene3D" id="3.90.176.10">
    <property type="entry name" value="Toxin ADP-ribosyltransferase, Chain A, domain 1"/>
    <property type="match status" value="1"/>
</dbReference>
<protein>
    <recommendedName>
        <fullName evidence="4">ADP ribosyltransferase domain-containing protein</fullName>
    </recommendedName>
</protein>
<dbReference type="PANTHER" id="PTHR45641:SF19">
    <property type="entry name" value="NEPHROCYSTIN-3"/>
    <property type="match status" value="1"/>
</dbReference>
<feature type="repeat" description="TPR" evidence="3">
    <location>
        <begin position="208"/>
        <end position="241"/>
    </location>
</feature>
<keyword evidence="2 3" id="KW-0802">TPR repeat</keyword>
<feature type="non-terminal residue" evidence="5">
    <location>
        <position position="290"/>
    </location>
</feature>
<accession>A0A8S2VC65</accession>
<evidence type="ECO:0000256" key="3">
    <source>
        <dbReference type="PROSITE-ProRule" id="PRU00339"/>
    </source>
</evidence>
<sequence length="290" mass="33883">MIFAFRFFLTELSEQVSQLYSNYMDQLKLSNVKSKDKNIIRVYRGQVIAKEELEQMRASIGGFISINSFFSTSRNELNARSFAIGSPVTENLRRILFRIEIDPHLSTKPFADIQGISYYPKEEEILFALGSIFRINKIDSDVKDGLWIINMSLCSEDDFELKELFAYLKKDIGEEASMVTLGNILLQMGEYDKAERIFLRMDHPEGLINVAELKGNFYLAMKQYKRAIDYYEQSLKLRQKLLPASHPDIAKSYNAIAMAYEFWKQYPKSVDYYQRAMKQYNRTLKNNHPL</sequence>
<proteinExistence type="predicted"/>
<dbReference type="SUPFAM" id="SSF56399">
    <property type="entry name" value="ADP-ribosylation"/>
    <property type="match status" value="1"/>
</dbReference>
<evidence type="ECO:0000256" key="1">
    <source>
        <dbReference type="ARBA" id="ARBA00022737"/>
    </source>
</evidence>
<dbReference type="SUPFAM" id="SSF48452">
    <property type="entry name" value="TPR-like"/>
    <property type="match status" value="1"/>
</dbReference>
<dbReference type="SMART" id="SM00028">
    <property type="entry name" value="TPR"/>
    <property type="match status" value="2"/>
</dbReference>
<feature type="domain" description="ADP ribosyltransferase" evidence="4">
    <location>
        <begin position="33"/>
        <end position="143"/>
    </location>
</feature>
<organism evidence="5 6">
    <name type="scientific">Didymodactylos carnosus</name>
    <dbReference type="NCBI Taxonomy" id="1234261"/>
    <lineage>
        <taxon>Eukaryota</taxon>
        <taxon>Metazoa</taxon>
        <taxon>Spiralia</taxon>
        <taxon>Gnathifera</taxon>
        <taxon>Rotifera</taxon>
        <taxon>Eurotatoria</taxon>
        <taxon>Bdelloidea</taxon>
        <taxon>Philodinida</taxon>
        <taxon>Philodinidae</taxon>
        <taxon>Didymodactylos</taxon>
    </lineage>
</organism>